<comment type="caution">
    <text evidence="1">The sequence shown here is derived from an EMBL/GenBank/DDBJ whole genome shotgun (WGS) entry which is preliminary data.</text>
</comment>
<gene>
    <name evidence="1" type="ORF">SPELUC_LOCUS666</name>
</gene>
<dbReference type="Proteomes" id="UP000789366">
    <property type="component" value="Unassembled WGS sequence"/>
</dbReference>
<accession>A0ACA9K2R1</accession>
<proteinExistence type="predicted"/>
<reference evidence="1" key="1">
    <citation type="submission" date="2021-06" db="EMBL/GenBank/DDBJ databases">
        <authorList>
            <person name="Kallberg Y."/>
            <person name="Tangrot J."/>
            <person name="Rosling A."/>
        </authorList>
    </citation>
    <scope>NUCLEOTIDE SEQUENCE</scope>
    <source>
        <strain evidence="1">28 12/20/2015</strain>
    </source>
</reference>
<evidence type="ECO:0000313" key="2">
    <source>
        <dbReference type="Proteomes" id="UP000789366"/>
    </source>
</evidence>
<name>A0ACA9K2R1_9GLOM</name>
<organism evidence="1 2">
    <name type="scientific">Cetraspora pellucida</name>
    <dbReference type="NCBI Taxonomy" id="1433469"/>
    <lineage>
        <taxon>Eukaryota</taxon>
        <taxon>Fungi</taxon>
        <taxon>Fungi incertae sedis</taxon>
        <taxon>Mucoromycota</taxon>
        <taxon>Glomeromycotina</taxon>
        <taxon>Glomeromycetes</taxon>
        <taxon>Diversisporales</taxon>
        <taxon>Gigasporaceae</taxon>
        <taxon>Cetraspora</taxon>
    </lineage>
</organism>
<sequence>MYELPDSLKQKLDSYFLSDDASFLSNWNNWSFISFLEFTKKRRALSIKNKKDLHQRFSNSLNAILMSNAPREVKKVTKALQGEKALLVLVVPTTTPPPGNAFTASSPCYTSTISPYNALQSLSLDASTTTPPPVNTSTVLPPYYTLMTLPGNVSIASSPCYTFTTPSRNVPPPPHYTFTTPLRNAPPPPHYTFTTLPHNVLPPLSQNIFKYFLDIYETSFEMDWVPWKFNITINNVNIECVLMSLHKKCQKTKPKTTTSLKYGIINPNDRIILEALEQSVISHFEAKMQKYKPKKALFAETSLENLGKALDDIKIDYNNLDYDIIYLYCLFKKL</sequence>
<keyword evidence="2" id="KW-1185">Reference proteome</keyword>
<dbReference type="EMBL" id="CAJVPW010000279">
    <property type="protein sequence ID" value="CAG8448693.1"/>
    <property type="molecule type" value="Genomic_DNA"/>
</dbReference>
<evidence type="ECO:0000313" key="1">
    <source>
        <dbReference type="EMBL" id="CAG8448693.1"/>
    </source>
</evidence>
<protein>
    <submittedName>
        <fullName evidence="1">3914_t:CDS:1</fullName>
    </submittedName>
</protein>